<keyword evidence="4" id="KW-1185">Reference proteome</keyword>
<protein>
    <recommendedName>
        <fullName evidence="2">Retroviral polymerase SH3-like domain-containing protein</fullName>
    </recommendedName>
</protein>
<evidence type="ECO:0000259" key="2">
    <source>
        <dbReference type="Pfam" id="PF25597"/>
    </source>
</evidence>
<dbReference type="InterPro" id="IPR057670">
    <property type="entry name" value="SH3_retrovirus"/>
</dbReference>
<sequence>MIGYSKERRGYRIYDPENKQVIEERSVKFNETDLGKKFMEKCNHKEIYNYEYEGIMLDDETEKDTDRRETIDENRNTNENTDEDIGQNTEGSRIDSRDQGIDNEDVNISPVRGRPKGSTREAIELRDDLQRIEKQERDEQENLRRSKRIKERNQ</sequence>
<feature type="compositionally biased region" description="Basic residues" evidence="1">
    <location>
        <begin position="145"/>
        <end position="154"/>
    </location>
</feature>
<comment type="caution">
    <text evidence="3">The sequence shown here is derived from an EMBL/GenBank/DDBJ whole genome shotgun (WGS) entry which is preliminary data.</text>
</comment>
<gene>
    <name evidence="3" type="ORF">KPH14_013030</name>
</gene>
<accession>A0AAD9VHL2</accession>
<dbReference type="AlphaFoldDB" id="A0AAD9VHL2"/>
<proteinExistence type="predicted"/>
<dbReference type="Proteomes" id="UP001258017">
    <property type="component" value="Unassembled WGS sequence"/>
</dbReference>
<reference evidence="3" key="2">
    <citation type="journal article" date="2023" name="Commun. Biol.">
        <title>Intrasexual cuticular hydrocarbon dimorphism in a wasp sheds light on hydrocarbon biosynthesis genes in Hymenoptera.</title>
        <authorList>
            <person name="Moris V.C."/>
            <person name="Podsiadlowski L."/>
            <person name="Martin S."/>
            <person name="Oeyen J.P."/>
            <person name="Donath A."/>
            <person name="Petersen M."/>
            <person name="Wilbrandt J."/>
            <person name="Misof B."/>
            <person name="Liedtke D."/>
            <person name="Thamm M."/>
            <person name="Scheiner R."/>
            <person name="Schmitt T."/>
            <person name="Niehuis O."/>
        </authorList>
    </citation>
    <scope>NUCLEOTIDE SEQUENCE</scope>
    <source>
        <strain evidence="3">GBR_01_08_01A</strain>
    </source>
</reference>
<evidence type="ECO:0000256" key="1">
    <source>
        <dbReference type="SAM" id="MobiDB-lite"/>
    </source>
</evidence>
<name>A0AAD9VHL2_9HYME</name>
<feature type="domain" description="Retroviral polymerase SH3-like" evidence="2">
    <location>
        <begin position="1"/>
        <end position="34"/>
    </location>
</feature>
<feature type="compositionally biased region" description="Basic and acidic residues" evidence="1">
    <location>
        <begin position="118"/>
        <end position="144"/>
    </location>
</feature>
<dbReference type="Pfam" id="PF25597">
    <property type="entry name" value="SH3_retrovirus"/>
    <property type="match status" value="1"/>
</dbReference>
<feature type="non-terminal residue" evidence="3">
    <location>
        <position position="154"/>
    </location>
</feature>
<reference evidence="3" key="1">
    <citation type="submission" date="2021-08" db="EMBL/GenBank/DDBJ databases">
        <authorList>
            <person name="Misof B."/>
            <person name="Oliver O."/>
            <person name="Podsiadlowski L."/>
            <person name="Donath A."/>
            <person name="Peters R."/>
            <person name="Mayer C."/>
            <person name="Rust J."/>
            <person name="Gunkel S."/>
            <person name="Lesny P."/>
            <person name="Martin S."/>
            <person name="Oeyen J.P."/>
            <person name="Petersen M."/>
            <person name="Panagiotis P."/>
            <person name="Wilbrandt J."/>
            <person name="Tanja T."/>
        </authorList>
    </citation>
    <scope>NUCLEOTIDE SEQUENCE</scope>
    <source>
        <strain evidence="3">GBR_01_08_01A</strain>
        <tissue evidence="3">Thorax + abdomen</tissue>
    </source>
</reference>
<evidence type="ECO:0000313" key="4">
    <source>
        <dbReference type="Proteomes" id="UP001258017"/>
    </source>
</evidence>
<feature type="region of interest" description="Disordered" evidence="1">
    <location>
        <begin position="57"/>
        <end position="154"/>
    </location>
</feature>
<dbReference type="EMBL" id="JAIFRP010004568">
    <property type="protein sequence ID" value="KAK2574876.1"/>
    <property type="molecule type" value="Genomic_DNA"/>
</dbReference>
<organism evidence="3 4">
    <name type="scientific">Odynerus spinipes</name>
    <dbReference type="NCBI Taxonomy" id="1348599"/>
    <lineage>
        <taxon>Eukaryota</taxon>
        <taxon>Metazoa</taxon>
        <taxon>Ecdysozoa</taxon>
        <taxon>Arthropoda</taxon>
        <taxon>Hexapoda</taxon>
        <taxon>Insecta</taxon>
        <taxon>Pterygota</taxon>
        <taxon>Neoptera</taxon>
        <taxon>Endopterygota</taxon>
        <taxon>Hymenoptera</taxon>
        <taxon>Apocrita</taxon>
        <taxon>Aculeata</taxon>
        <taxon>Vespoidea</taxon>
        <taxon>Vespidae</taxon>
        <taxon>Eumeninae</taxon>
        <taxon>Odynerus</taxon>
    </lineage>
</organism>
<evidence type="ECO:0000313" key="3">
    <source>
        <dbReference type="EMBL" id="KAK2574876.1"/>
    </source>
</evidence>
<feature type="compositionally biased region" description="Basic and acidic residues" evidence="1">
    <location>
        <begin position="64"/>
        <end position="76"/>
    </location>
</feature>